<evidence type="ECO:0000313" key="2">
    <source>
        <dbReference type="Proteomes" id="UP000735302"/>
    </source>
</evidence>
<dbReference type="Proteomes" id="UP000735302">
    <property type="component" value="Unassembled WGS sequence"/>
</dbReference>
<keyword evidence="2" id="KW-1185">Reference proteome</keyword>
<accession>A0AAV3ZUM5</accession>
<evidence type="ECO:0000313" key="1">
    <source>
        <dbReference type="EMBL" id="GFN98256.1"/>
    </source>
</evidence>
<proteinExistence type="predicted"/>
<dbReference type="AlphaFoldDB" id="A0AAV3ZUM5"/>
<reference evidence="1 2" key="1">
    <citation type="journal article" date="2021" name="Elife">
        <title>Chloroplast acquisition without the gene transfer in kleptoplastic sea slugs, Plakobranchus ocellatus.</title>
        <authorList>
            <person name="Maeda T."/>
            <person name="Takahashi S."/>
            <person name="Yoshida T."/>
            <person name="Shimamura S."/>
            <person name="Takaki Y."/>
            <person name="Nagai Y."/>
            <person name="Toyoda A."/>
            <person name="Suzuki Y."/>
            <person name="Arimoto A."/>
            <person name="Ishii H."/>
            <person name="Satoh N."/>
            <person name="Nishiyama T."/>
            <person name="Hasebe M."/>
            <person name="Maruyama T."/>
            <person name="Minagawa J."/>
            <person name="Obokata J."/>
            <person name="Shigenobu S."/>
        </authorList>
    </citation>
    <scope>NUCLEOTIDE SEQUENCE [LARGE SCALE GENOMIC DNA]</scope>
</reference>
<gene>
    <name evidence="1" type="ORF">PoB_002476200</name>
</gene>
<dbReference type="EMBL" id="BLXT01002841">
    <property type="protein sequence ID" value="GFN98256.1"/>
    <property type="molecule type" value="Genomic_DNA"/>
</dbReference>
<comment type="caution">
    <text evidence="1">The sequence shown here is derived from an EMBL/GenBank/DDBJ whole genome shotgun (WGS) entry which is preliminary data.</text>
</comment>
<protein>
    <submittedName>
        <fullName evidence="1">Uncharacterized protein</fullName>
    </submittedName>
</protein>
<sequence length="89" mass="10090">MWLLLQPLFGANNERHYDCPKVQKQARTATIIIPKLSFLLGPPQSSFPTCLSSSDRHNHHPRTLISSLPKSLLVVLRKFLEKPVSPHLP</sequence>
<organism evidence="1 2">
    <name type="scientific">Plakobranchus ocellatus</name>
    <dbReference type="NCBI Taxonomy" id="259542"/>
    <lineage>
        <taxon>Eukaryota</taxon>
        <taxon>Metazoa</taxon>
        <taxon>Spiralia</taxon>
        <taxon>Lophotrochozoa</taxon>
        <taxon>Mollusca</taxon>
        <taxon>Gastropoda</taxon>
        <taxon>Heterobranchia</taxon>
        <taxon>Euthyneura</taxon>
        <taxon>Panpulmonata</taxon>
        <taxon>Sacoglossa</taxon>
        <taxon>Placobranchoidea</taxon>
        <taxon>Plakobranchidae</taxon>
        <taxon>Plakobranchus</taxon>
    </lineage>
</organism>
<name>A0AAV3ZUM5_9GAST</name>